<dbReference type="PANTHER" id="PTHR21629">
    <property type="entry name" value="C6 DOMAIN-CONTAINING PROTEIN"/>
    <property type="match status" value="1"/>
</dbReference>
<keyword evidence="2" id="KW-1185">Reference proteome</keyword>
<sequence length="148" mass="15099">LACQTCDANLITIRQSGAGSKPMDGDVTELINGCAVRKFTCLGDGAYINILGKKKSISSIEDGGTGSASCKASCNAARNAWSIGGVVVSAVACGVAVPVCQTCASPLITITQDGEFTKPMDGDVTEIKYGCAVRTFTCQGTNAVLHVS</sequence>
<protein>
    <submittedName>
        <fullName evidence="1">Uncharacterized protein</fullName>
    </submittedName>
</protein>
<feature type="non-terminal residue" evidence="1">
    <location>
        <position position="148"/>
    </location>
</feature>
<name>A0AAN5I4I3_9BILA</name>
<dbReference type="PANTHER" id="PTHR21629:SF5">
    <property type="entry name" value="C6 DOMAIN-CONTAINING PROTEIN"/>
    <property type="match status" value="1"/>
</dbReference>
<feature type="non-terminal residue" evidence="1">
    <location>
        <position position="1"/>
    </location>
</feature>
<accession>A0AAN5I4I3</accession>
<dbReference type="AlphaFoldDB" id="A0AAN5I4I3"/>
<organism evidence="1 2">
    <name type="scientific">Pristionchus mayeri</name>
    <dbReference type="NCBI Taxonomy" id="1317129"/>
    <lineage>
        <taxon>Eukaryota</taxon>
        <taxon>Metazoa</taxon>
        <taxon>Ecdysozoa</taxon>
        <taxon>Nematoda</taxon>
        <taxon>Chromadorea</taxon>
        <taxon>Rhabditida</taxon>
        <taxon>Rhabditina</taxon>
        <taxon>Diplogasteromorpha</taxon>
        <taxon>Diplogasteroidea</taxon>
        <taxon>Neodiplogasteridae</taxon>
        <taxon>Pristionchus</taxon>
    </lineage>
</organism>
<proteinExistence type="predicted"/>
<evidence type="ECO:0000313" key="2">
    <source>
        <dbReference type="Proteomes" id="UP001328107"/>
    </source>
</evidence>
<comment type="caution">
    <text evidence="1">The sequence shown here is derived from an EMBL/GenBank/DDBJ whole genome shotgun (WGS) entry which is preliminary data.</text>
</comment>
<gene>
    <name evidence="1" type="ORF">PMAYCL1PPCAC_21434</name>
</gene>
<evidence type="ECO:0000313" key="1">
    <source>
        <dbReference type="EMBL" id="GMR51239.1"/>
    </source>
</evidence>
<dbReference type="EMBL" id="BTRK01000005">
    <property type="protein sequence ID" value="GMR51239.1"/>
    <property type="molecule type" value="Genomic_DNA"/>
</dbReference>
<reference evidence="2" key="1">
    <citation type="submission" date="2022-10" db="EMBL/GenBank/DDBJ databases">
        <title>Genome assembly of Pristionchus species.</title>
        <authorList>
            <person name="Yoshida K."/>
            <person name="Sommer R.J."/>
        </authorList>
    </citation>
    <scope>NUCLEOTIDE SEQUENCE [LARGE SCALE GENOMIC DNA]</scope>
    <source>
        <strain evidence="2">RS5460</strain>
    </source>
</reference>
<dbReference type="Proteomes" id="UP001328107">
    <property type="component" value="Unassembled WGS sequence"/>
</dbReference>